<dbReference type="GO" id="GO:0032993">
    <property type="term" value="C:protein-DNA complex"/>
    <property type="evidence" value="ECO:0007669"/>
    <property type="project" value="TreeGrafter"/>
</dbReference>
<dbReference type="GO" id="GO:0006355">
    <property type="term" value="P:regulation of DNA-templated transcription"/>
    <property type="evidence" value="ECO:0007669"/>
    <property type="project" value="InterPro"/>
</dbReference>
<dbReference type="GO" id="GO:0005829">
    <property type="term" value="C:cytosol"/>
    <property type="evidence" value="ECO:0007669"/>
    <property type="project" value="TreeGrafter"/>
</dbReference>
<dbReference type="PANTHER" id="PTHR48111">
    <property type="entry name" value="REGULATOR OF RPOS"/>
    <property type="match status" value="1"/>
</dbReference>
<reference evidence="7" key="1">
    <citation type="submission" date="2018-06" db="EMBL/GenBank/DDBJ databases">
        <title>Complete genome of Pseudomonas insecticola strain QZS01.</title>
        <authorList>
            <person name="Wang J."/>
            <person name="Su Q."/>
        </authorList>
    </citation>
    <scope>NUCLEOTIDE SEQUENCE [LARGE SCALE GENOMIC DNA]</scope>
    <source>
        <strain evidence="7">QZS01</strain>
    </source>
</reference>
<evidence type="ECO:0000313" key="6">
    <source>
        <dbReference type="EMBL" id="AZS49787.1"/>
    </source>
</evidence>
<dbReference type="RefSeq" id="WP_127161963.1">
    <property type="nucleotide sequence ID" value="NZ_CP029822.1"/>
</dbReference>
<name>A0A3S9XBJ0_9GAMM</name>
<dbReference type="Gene3D" id="3.40.50.2300">
    <property type="match status" value="1"/>
</dbReference>
<dbReference type="InterPro" id="IPR011006">
    <property type="entry name" value="CheY-like_superfamily"/>
</dbReference>
<protein>
    <submittedName>
        <fullName evidence="6">DNA-binding response regulator</fullName>
    </submittedName>
</protein>
<dbReference type="Proteomes" id="UP000273143">
    <property type="component" value="Chromosome"/>
</dbReference>
<accession>A0A3S9XBJ0</accession>
<dbReference type="KEGG" id="emo:DM558_02865"/>
<evidence type="ECO:0000313" key="7">
    <source>
        <dbReference type="Proteomes" id="UP000273143"/>
    </source>
</evidence>
<feature type="modified residue" description="4-aspartylphosphate" evidence="2">
    <location>
        <position position="51"/>
    </location>
</feature>
<dbReference type="SUPFAM" id="SSF52172">
    <property type="entry name" value="CheY-like"/>
    <property type="match status" value="1"/>
</dbReference>
<evidence type="ECO:0000256" key="3">
    <source>
        <dbReference type="PROSITE-ProRule" id="PRU01091"/>
    </source>
</evidence>
<dbReference type="PANTHER" id="PTHR48111:SF76">
    <property type="entry name" value="TWO-COMPONENT RESPONSE REGULATOR"/>
    <property type="match status" value="1"/>
</dbReference>
<dbReference type="InterPro" id="IPR001867">
    <property type="entry name" value="OmpR/PhoB-type_DNA-bd"/>
</dbReference>
<dbReference type="InterPro" id="IPR036388">
    <property type="entry name" value="WH-like_DNA-bd_sf"/>
</dbReference>
<dbReference type="EMBL" id="CP029822">
    <property type="protein sequence ID" value="AZS49787.1"/>
    <property type="molecule type" value="Genomic_DNA"/>
</dbReference>
<feature type="domain" description="OmpR/PhoB-type" evidence="5">
    <location>
        <begin position="125"/>
        <end position="223"/>
    </location>
</feature>
<feature type="DNA-binding region" description="OmpR/PhoB-type" evidence="3">
    <location>
        <begin position="125"/>
        <end position="223"/>
    </location>
</feature>
<dbReference type="Pfam" id="PF00072">
    <property type="entry name" value="Response_reg"/>
    <property type="match status" value="1"/>
</dbReference>
<proteinExistence type="predicted"/>
<dbReference type="AlphaFoldDB" id="A0A3S9XBJ0"/>
<keyword evidence="2" id="KW-0597">Phosphoprotein</keyword>
<dbReference type="PROSITE" id="PS51755">
    <property type="entry name" value="OMPR_PHOB"/>
    <property type="match status" value="1"/>
</dbReference>
<dbReference type="InterPro" id="IPR001789">
    <property type="entry name" value="Sig_transdc_resp-reg_receiver"/>
</dbReference>
<dbReference type="InterPro" id="IPR039420">
    <property type="entry name" value="WalR-like"/>
</dbReference>
<dbReference type="Gene3D" id="1.10.10.10">
    <property type="entry name" value="Winged helix-like DNA-binding domain superfamily/Winged helix DNA-binding domain"/>
    <property type="match status" value="1"/>
</dbReference>
<dbReference type="GO" id="GO:0000976">
    <property type="term" value="F:transcription cis-regulatory region binding"/>
    <property type="evidence" value="ECO:0007669"/>
    <property type="project" value="TreeGrafter"/>
</dbReference>
<gene>
    <name evidence="6" type="ORF">DM558_02865</name>
</gene>
<dbReference type="SMART" id="SM00862">
    <property type="entry name" value="Trans_reg_C"/>
    <property type="match status" value="1"/>
</dbReference>
<dbReference type="GO" id="GO:0000156">
    <property type="term" value="F:phosphorelay response regulator activity"/>
    <property type="evidence" value="ECO:0007669"/>
    <property type="project" value="TreeGrafter"/>
</dbReference>
<keyword evidence="7" id="KW-1185">Reference proteome</keyword>
<dbReference type="PROSITE" id="PS50110">
    <property type="entry name" value="RESPONSE_REGULATORY"/>
    <property type="match status" value="1"/>
</dbReference>
<organism evidence="6 7">
    <name type="scientific">Entomomonas moraniae</name>
    <dbReference type="NCBI Taxonomy" id="2213226"/>
    <lineage>
        <taxon>Bacteria</taxon>
        <taxon>Pseudomonadati</taxon>
        <taxon>Pseudomonadota</taxon>
        <taxon>Gammaproteobacteria</taxon>
        <taxon>Pseudomonadales</taxon>
        <taxon>Pseudomonadaceae</taxon>
        <taxon>Entomomonas</taxon>
    </lineage>
</organism>
<keyword evidence="1 3" id="KW-0238">DNA-binding</keyword>
<feature type="domain" description="Response regulatory" evidence="4">
    <location>
        <begin position="2"/>
        <end position="116"/>
    </location>
</feature>
<evidence type="ECO:0000256" key="1">
    <source>
        <dbReference type="ARBA" id="ARBA00023125"/>
    </source>
</evidence>
<dbReference type="SMART" id="SM00448">
    <property type="entry name" value="REC"/>
    <property type="match status" value="1"/>
</dbReference>
<evidence type="ECO:0000256" key="2">
    <source>
        <dbReference type="PROSITE-ProRule" id="PRU00169"/>
    </source>
</evidence>
<evidence type="ECO:0000259" key="4">
    <source>
        <dbReference type="PROSITE" id="PS50110"/>
    </source>
</evidence>
<dbReference type="CDD" id="cd00383">
    <property type="entry name" value="trans_reg_C"/>
    <property type="match status" value="1"/>
</dbReference>
<dbReference type="Pfam" id="PF00486">
    <property type="entry name" value="Trans_reg_C"/>
    <property type="match status" value="1"/>
</dbReference>
<sequence length="224" mass="25674">MRVLVIEDDKRTAEYLSSGLGQNNYVVDVAHDGLEGRDMALEGIYDIILVDRLLPTLDGINLVKQLREKRLMIPILMLSALGTPLHKSEGLQAGCDDYLSKPYAFIELVTRLEILLNRYRNNINTNVLQVEDLQLDRETRIVTRAGKVISLQLRESLILEKLMLNKGQVVTRLLLLESAWNYAFDPKDNIIDKHIYKLRQKMDIGFSKHLIHTVTGQGYMIRES</sequence>
<evidence type="ECO:0000259" key="5">
    <source>
        <dbReference type="PROSITE" id="PS51755"/>
    </source>
</evidence>